<dbReference type="EMBL" id="FOEH01000003">
    <property type="protein sequence ID" value="SEQ45583.1"/>
    <property type="molecule type" value="Genomic_DNA"/>
</dbReference>
<dbReference type="InterPro" id="IPR004450">
    <property type="entry name" value="Thr_synthase-like"/>
</dbReference>
<reference evidence="7 8" key="1">
    <citation type="submission" date="2016-10" db="EMBL/GenBank/DDBJ databases">
        <authorList>
            <person name="Varghese N."/>
            <person name="Submissions S."/>
        </authorList>
    </citation>
    <scope>NUCLEOTIDE SEQUENCE [LARGE SCALE GENOMIC DNA]</scope>
    <source>
        <strain evidence="7 8">CGMCC 1.7734</strain>
    </source>
</reference>
<evidence type="ECO:0000313" key="8">
    <source>
        <dbReference type="Proteomes" id="UP000198733"/>
    </source>
</evidence>
<protein>
    <recommendedName>
        <fullName evidence="5">Threonine synthase</fullName>
        <ecNumber evidence="5">4.2.3.1</ecNumber>
    </recommendedName>
</protein>
<gene>
    <name evidence="7" type="ORF">SAMN05216232_2478</name>
</gene>
<comment type="cofactor">
    <cofactor evidence="1">
        <name>pyridoxal 5'-phosphate</name>
        <dbReference type="ChEBI" id="CHEBI:597326"/>
    </cofactor>
</comment>
<sequence>MKQSHNIESFITESNSGIWRYEELLPNVSIPDQITMGEGNTPLVKSNKIADEIGLSSLYFKMESSNPTGSYKDRIAAMGVSRAIQQGRSACIGTSSGNAGASFAAYSARAGIPYHLLVLEHIVESKLTQVLVHGAEVKRIKNFGESEKVGEKVFNFIEDHATNLNWEMMITAFKYNPVAMEAVKTISFEVYQNLGNRVPDAVFIPVGGGGLFTGIWKGFKEIRQRDIDSKVPNIIAVQSEGCSNIVRAWEQSKVDPLDGDSTSQISGLQVPNPPDGHEVLEALSQQGWGHMIDDSKTWRWQKKLALDEGILCEPASAISLAGVEQALSEGRINKDSDVVCIITGAGYKDSKSLKKIADQRPEVGVYDIDQLQI</sequence>
<dbReference type="InterPro" id="IPR050147">
    <property type="entry name" value="Ser/Thr_Dehydratase"/>
</dbReference>
<comment type="caution">
    <text evidence="7">The sequence shown here is derived from an EMBL/GenBank/DDBJ whole genome shotgun (WGS) entry which is preliminary data.</text>
</comment>
<keyword evidence="8" id="KW-1185">Reference proteome</keyword>
<dbReference type="EC" id="4.2.3.1" evidence="5"/>
<dbReference type="Proteomes" id="UP000198733">
    <property type="component" value="Unassembled WGS sequence"/>
</dbReference>
<evidence type="ECO:0000256" key="2">
    <source>
        <dbReference type="ARBA" id="ARBA00005517"/>
    </source>
</evidence>
<evidence type="ECO:0000256" key="1">
    <source>
        <dbReference type="ARBA" id="ARBA00001933"/>
    </source>
</evidence>
<dbReference type="NCBIfam" id="TIGR00260">
    <property type="entry name" value="thrC"/>
    <property type="match status" value="1"/>
</dbReference>
<proteinExistence type="inferred from homology"/>
<evidence type="ECO:0000313" key="7">
    <source>
        <dbReference type="EMBL" id="SEQ45583.1"/>
    </source>
</evidence>
<dbReference type="CDD" id="cd01563">
    <property type="entry name" value="Thr-synth_1"/>
    <property type="match status" value="1"/>
</dbReference>
<feature type="domain" description="Tryptophan synthase beta chain-like PALP" evidence="6">
    <location>
        <begin position="34"/>
        <end position="344"/>
    </location>
</feature>
<evidence type="ECO:0000256" key="5">
    <source>
        <dbReference type="NCBIfam" id="TIGR00260"/>
    </source>
</evidence>
<evidence type="ECO:0000259" key="6">
    <source>
        <dbReference type="Pfam" id="PF00291"/>
    </source>
</evidence>
<dbReference type="Gene3D" id="3.40.50.1100">
    <property type="match status" value="2"/>
</dbReference>
<dbReference type="Pfam" id="PF00291">
    <property type="entry name" value="PALP"/>
    <property type="match status" value="1"/>
</dbReference>
<name>A0A1H9G6B5_9BACI</name>
<evidence type="ECO:0000256" key="4">
    <source>
        <dbReference type="ARBA" id="ARBA00023239"/>
    </source>
</evidence>
<evidence type="ECO:0000256" key="3">
    <source>
        <dbReference type="ARBA" id="ARBA00022898"/>
    </source>
</evidence>
<accession>A0A1H9G6B5</accession>
<dbReference type="InterPro" id="IPR036052">
    <property type="entry name" value="TrpB-like_PALP_sf"/>
</dbReference>
<keyword evidence="4" id="KW-0456">Lyase</keyword>
<keyword evidence="3" id="KW-0663">Pyridoxal phosphate</keyword>
<comment type="similarity">
    <text evidence="2">Belongs to the threonine synthase family.</text>
</comment>
<dbReference type="InterPro" id="IPR001926">
    <property type="entry name" value="TrpB-like_PALP"/>
</dbReference>
<dbReference type="SUPFAM" id="SSF53686">
    <property type="entry name" value="Tryptophan synthase beta subunit-like PLP-dependent enzymes"/>
    <property type="match status" value="1"/>
</dbReference>
<dbReference type="PANTHER" id="PTHR48078:SF6">
    <property type="entry name" value="L-THREONINE DEHYDRATASE CATABOLIC TDCB"/>
    <property type="match status" value="1"/>
</dbReference>
<dbReference type="RefSeq" id="WP_092504613.1">
    <property type="nucleotide sequence ID" value="NZ_FOEH01000003.1"/>
</dbReference>
<organism evidence="7 8">
    <name type="scientific">Virgibacillus subterraneus</name>
    <dbReference type="NCBI Taxonomy" id="621109"/>
    <lineage>
        <taxon>Bacteria</taxon>
        <taxon>Bacillati</taxon>
        <taxon>Bacillota</taxon>
        <taxon>Bacilli</taxon>
        <taxon>Bacillales</taxon>
        <taxon>Bacillaceae</taxon>
        <taxon>Virgibacillus</taxon>
    </lineage>
</organism>
<dbReference type="PANTHER" id="PTHR48078">
    <property type="entry name" value="THREONINE DEHYDRATASE, MITOCHONDRIAL-RELATED"/>
    <property type="match status" value="1"/>
</dbReference>